<keyword evidence="1" id="KW-1133">Transmembrane helix</keyword>
<keyword evidence="3" id="KW-1185">Reference proteome</keyword>
<dbReference type="EMBL" id="JACHIH010000013">
    <property type="protein sequence ID" value="MBB5047715.1"/>
    <property type="molecule type" value="Genomic_DNA"/>
</dbReference>
<dbReference type="Proteomes" id="UP000542353">
    <property type="component" value="Unassembled WGS sequence"/>
</dbReference>
<name>A0A7W7Z4M4_9BRAD</name>
<dbReference type="AlphaFoldDB" id="A0A7W7Z4M4"/>
<keyword evidence="1" id="KW-0812">Transmembrane</keyword>
<reference evidence="2 3" key="1">
    <citation type="submission" date="2020-08" db="EMBL/GenBank/DDBJ databases">
        <title>Genomic Encyclopedia of Type Strains, Phase IV (KMG-IV): sequencing the most valuable type-strain genomes for metagenomic binning, comparative biology and taxonomic classification.</title>
        <authorList>
            <person name="Goeker M."/>
        </authorList>
    </citation>
    <scope>NUCLEOTIDE SEQUENCE [LARGE SCALE GENOMIC DNA]</scope>
    <source>
        <strain evidence="2 3">DSM 12706</strain>
    </source>
</reference>
<sequence>MPGQARSESVKLIANWFNTVSAALITVGVFTPLAVTIYGIGDPPRNSNLLDGLPIICIGGSWLLHWSGQWFLRKLDDPDDAQ</sequence>
<evidence type="ECO:0000313" key="3">
    <source>
        <dbReference type="Proteomes" id="UP000542353"/>
    </source>
</evidence>
<gene>
    <name evidence="2" type="ORF">HNR60_002472</name>
</gene>
<protein>
    <submittedName>
        <fullName evidence="2">Uncharacterized protein</fullName>
    </submittedName>
</protein>
<feature type="transmembrane region" description="Helical" evidence="1">
    <location>
        <begin position="12"/>
        <end position="40"/>
    </location>
</feature>
<proteinExistence type="predicted"/>
<accession>A0A7W7Z4M4</accession>
<evidence type="ECO:0000256" key="1">
    <source>
        <dbReference type="SAM" id="Phobius"/>
    </source>
</evidence>
<evidence type="ECO:0000313" key="2">
    <source>
        <dbReference type="EMBL" id="MBB5047715.1"/>
    </source>
</evidence>
<feature type="transmembrane region" description="Helical" evidence="1">
    <location>
        <begin position="52"/>
        <end position="72"/>
    </location>
</feature>
<comment type="caution">
    <text evidence="2">The sequence shown here is derived from an EMBL/GenBank/DDBJ whole genome shotgun (WGS) entry which is preliminary data.</text>
</comment>
<keyword evidence="1" id="KW-0472">Membrane</keyword>
<dbReference type="RefSeq" id="WP_184257809.1">
    <property type="nucleotide sequence ID" value="NZ_JACHIH010000013.1"/>
</dbReference>
<organism evidence="2 3">
    <name type="scientific">Rhodopseudomonas rhenobacensis</name>
    <dbReference type="NCBI Taxonomy" id="87461"/>
    <lineage>
        <taxon>Bacteria</taxon>
        <taxon>Pseudomonadati</taxon>
        <taxon>Pseudomonadota</taxon>
        <taxon>Alphaproteobacteria</taxon>
        <taxon>Hyphomicrobiales</taxon>
        <taxon>Nitrobacteraceae</taxon>
        <taxon>Rhodopseudomonas</taxon>
    </lineage>
</organism>